<name>A0AC61DDQ5_9FIRM</name>
<comment type="caution">
    <text evidence="1">The sequence shown here is derived from an EMBL/GenBank/DDBJ whole genome shotgun (WGS) entry which is preliminary data.</text>
</comment>
<dbReference type="Proteomes" id="UP000224460">
    <property type="component" value="Unassembled WGS sequence"/>
</dbReference>
<protein>
    <submittedName>
        <fullName evidence="1">AI-2E family transporter</fullName>
    </submittedName>
</protein>
<gene>
    <name evidence="1" type="ORF">CS063_08720</name>
</gene>
<sequence length="422" mass="47568">MKKFWHNNTYLKIALYAIFVVVVSILFYRVSSNTDNIAPAIMNFFKGIFNTLSPIFYGLLIAYLFNPIMDFFERYLLKLFKPQKIKYRKFIRTLSIVIVYIVILGTCVLMIRYLVPQILQNIKELFDMLPIYMHAFQKTLASLEGNINEAITAFSLPIDTPKLFEMINANLQDFLNFSKLNVMVSALFSTIVTRAYTFTFSLFNGIMALVIAFYTLQQKEAFTYGAKRVIYSFFSVPTADKIITISSEGHQTFIRFFIGKFIDSTIIGILAFIGLTILKNPYAILLAFIVGVFNMIPYFGPLLGAIPAVIITLFSGLWPATLVGLFIFLLQQFDGLILGPKILGDSIGLSPFWIVSGILVGGALWGVLGMFFASPIIAILLVNINRHMDKVLHTKHVAVPPTLLAEPTGSSKEEIKSRKTKK</sequence>
<reference evidence="1" key="1">
    <citation type="submission" date="2017-10" db="EMBL/GenBank/DDBJ databases">
        <title>Genome sequence of cellulolytic Lachnospiraceae bacterium XHS1971 isolated from hotspring sediment.</title>
        <authorList>
            <person name="Vasudevan G."/>
            <person name="Joshi A.J."/>
            <person name="Hivarkar S."/>
            <person name="Lanjekar V.B."/>
            <person name="Dhakephalkar P.K."/>
            <person name="Dagar S."/>
        </authorList>
    </citation>
    <scope>NUCLEOTIDE SEQUENCE</scope>
    <source>
        <strain evidence="1">XHS1971</strain>
    </source>
</reference>
<accession>A0AC61DDQ5</accession>
<evidence type="ECO:0000313" key="2">
    <source>
        <dbReference type="Proteomes" id="UP000224460"/>
    </source>
</evidence>
<evidence type="ECO:0000313" key="1">
    <source>
        <dbReference type="EMBL" id="PHV70836.1"/>
    </source>
</evidence>
<keyword evidence="2" id="KW-1185">Reference proteome</keyword>
<dbReference type="EMBL" id="PEDL01000007">
    <property type="protein sequence ID" value="PHV70836.1"/>
    <property type="molecule type" value="Genomic_DNA"/>
</dbReference>
<organism evidence="1 2">
    <name type="scientific">Sporanaerobium hydrogeniformans</name>
    <dbReference type="NCBI Taxonomy" id="3072179"/>
    <lineage>
        <taxon>Bacteria</taxon>
        <taxon>Bacillati</taxon>
        <taxon>Bacillota</taxon>
        <taxon>Clostridia</taxon>
        <taxon>Lachnospirales</taxon>
        <taxon>Lachnospiraceae</taxon>
        <taxon>Sporanaerobium</taxon>
    </lineage>
</organism>
<proteinExistence type="predicted"/>